<reference evidence="10 11" key="2">
    <citation type="submission" date="2019-09" db="EMBL/GenBank/DDBJ databases">
        <authorList>
            <person name="Jin C."/>
        </authorList>
    </citation>
    <scope>NUCLEOTIDE SEQUENCE [LARGE SCALE GENOMIC DNA]</scope>
    <source>
        <strain evidence="10 11">BN140078</strain>
    </source>
</reference>
<dbReference type="InterPro" id="IPR036890">
    <property type="entry name" value="HATPase_C_sf"/>
</dbReference>
<dbReference type="SUPFAM" id="SSF52172">
    <property type="entry name" value="CheY-like"/>
    <property type="match status" value="1"/>
</dbReference>
<evidence type="ECO:0000256" key="2">
    <source>
        <dbReference type="ARBA" id="ARBA00012438"/>
    </source>
</evidence>
<dbReference type="PROSITE" id="PS50110">
    <property type="entry name" value="RESPONSE_REGULATORY"/>
    <property type="match status" value="1"/>
</dbReference>
<dbReference type="SUPFAM" id="SSF55874">
    <property type="entry name" value="ATPase domain of HSP90 chaperone/DNA topoisomerase II/histidine kinase"/>
    <property type="match status" value="1"/>
</dbReference>
<organism evidence="10 11">
    <name type="scientific">Chitinophaga agrisoli</name>
    <dbReference type="NCBI Taxonomy" id="2607653"/>
    <lineage>
        <taxon>Bacteria</taxon>
        <taxon>Pseudomonadati</taxon>
        <taxon>Bacteroidota</taxon>
        <taxon>Chitinophagia</taxon>
        <taxon>Chitinophagales</taxon>
        <taxon>Chitinophagaceae</taxon>
        <taxon>Chitinophaga</taxon>
    </lineage>
</organism>
<dbReference type="Proteomes" id="UP000324611">
    <property type="component" value="Unassembled WGS sequence"/>
</dbReference>
<dbReference type="InterPro" id="IPR004358">
    <property type="entry name" value="Sig_transdc_His_kin-like_C"/>
</dbReference>
<feature type="domain" description="PAS" evidence="8">
    <location>
        <begin position="6"/>
        <end position="76"/>
    </location>
</feature>
<dbReference type="EC" id="2.7.13.3" evidence="2"/>
<evidence type="ECO:0000313" key="11">
    <source>
        <dbReference type="Proteomes" id="UP000324611"/>
    </source>
</evidence>
<reference evidence="10 11" key="1">
    <citation type="submission" date="2019-09" db="EMBL/GenBank/DDBJ databases">
        <title>Chitinophaga ginsengihumi sp. nov., isolated from soil of ginseng rhizosphere.</title>
        <authorList>
            <person name="Lee J."/>
        </authorList>
    </citation>
    <scope>NUCLEOTIDE SEQUENCE [LARGE SCALE GENOMIC DNA]</scope>
    <source>
        <strain evidence="10 11">BN140078</strain>
    </source>
</reference>
<dbReference type="Pfam" id="PF00989">
    <property type="entry name" value="PAS"/>
    <property type="match status" value="1"/>
</dbReference>
<name>A0A5B2VL06_9BACT</name>
<dbReference type="SUPFAM" id="SSF55785">
    <property type="entry name" value="PYP-like sensor domain (PAS domain)"/>
    <property type="match status" value="3"/>
</dbReference>
<dbReference type="InterPro" id="IPR000700">
    <property type="entry name" value="PAS-assoc_C"/>
</dbReference>
<dbReference type="CDD" id="cd00130">
    <property type="entry name" value="PAS"/>
    <property type="match status" value="1"/>
</dbReference>
<dbReference type="SMART" id="SM00388">
    <property type="entry name" value="HisKA"/>
    <property type="match status" value="1"/>
</dbReference>
<dbReference type="PANTHER" id="PTHR45339:SF1">
    <property type="entry name" value="HYBRID SIGNAL TRANSDUCTION HISTIDINE KINASE J"/>
    <property type="match status" value="1"/>
</dbReference>
<dbReference type="Gene3D" id="3.30.450.20">
    <property type="entry name" value="PAS domain"/>
    <property type="match status" value="3"/>
</dbReference>
<dbReference type="Pfam" id="PF00072">
    <property type="entry name" value="Response_reg"/>
    <property type="match status" value="1"/>
</dbReference>
<dbReference type="InterPro" id="IPR005467">
    <property type="entry name" value="His_kinase_dom"/>
</dbReference>
<dbReference type="SMART" id="SM00091">
    <property type="entry name" value="PAS"/>
    <property type="match status" value="1"/>
</dbReference>
<keyword evidence="4" id="KW-0902">Two-component regulatory system</keyword>
<comment type="caution">
    <text evidence="10">The sequence shown here is derived from an EMBL/GenBank/DDBJ whole genome shotgun (WGS) entry which is preliminary data.</text>
</comment>
<dbReference type="CDD" id="cd17546">
    <property type="entry name" value="REC_hyHK_CKI1_RcsC-like"/>
    <property type="match status" value="1"/>
</dbReference>
<dbReference type="SMART" id="SM00387">
    <property type="entry name" value="HATPase_c"/>
    <property type="match status" value="1"/>
</dbReference>
<dbReference type="PROSITE" id="PS50113">
    <property type="entry name" value="PAC"/>
    <property type="match status" value="1"/>
</dbReference>
<dbReference type="SUPFAM" id="SSF47384">
    <property type="entry name" value="Homodimeric domain of signal transducing histidine kinase"/>
    <property type="match status" value="1"/>
</dbReference>
<feature type="modified residue" description="4-aspartylphosphate" evidence="5">
    <location>
        <position position="703"/>
    </location>
</feature>
<dbReference type="EMBL" id="VUOC01000004">
    <property type="protein sequence ID" value="KAA2238937.1"/>
    <property type="molecule type" value="Genomic_DNA"/>
</dbReference>
<keyword evidence="11" id="KW-1185">Reference proteome</keyword>
<dbReference type="SMART" id="SM00448">
    <property type="entry name" value="REC"/>
    <property type="match status" value="1"/>
</dbReference>
<dbReference type="Gene3D" id="3.30.565.10">
    <property type="entry name" value="Histidine kinase-like ATPase, C-terminal domain"/>
    <property type="match status" value="1"/>
</dbReference>
<protein>
    <recommendedName>
        <fullName evidence="2">histidine kinase</fullName>
        <ecNumber evidence="2">2.7.13.3</ecNumber>
    </recommendedName>
</protein>
<evidence type="ECO:0000313" key="10">
    <source>
        <dbReference type="EMBL" id="KAA2238937.1"/>
    </source>
</evidence>
<dbReference type="InterPro" id="IPR011006">
    <property type="entry name" value="CheY-like_superfamily"/>
</dbReference>
<evidence type="ECO:0000259" key="7">
    <source>
        <dbReference type="PROSITE" id="PS50110"/>
    </source>
</evidence>
<dbReference type="Pfam" id="PF02518">
    <property type="entry name" value="HATPase_c"/>
    <property type="match status" value="1"/>
</dbReference>
<dbReference type="Pfam" id="PF00512">
    <property type="entry name" value="HisKA"/>
    <property type="match status" value="1"/>
</dbReference>
<dbReference type="GO" id="GO:0006355">
    <property type="term" value="P:regulation of DNA-templated transcription"/>
    <property type="evidence" value="ECO:0007669"/>
    <property type="project" value="InterPro"/>
</dbReference>
<dbReference type="RefSeq" id="WP_149840116.1">
    <property type="nucleotide sequence ID" value="NZ_VUOC01000004.1"/>
</dbReference>
<dbReference type="GO" id="GO:0000155">
    <property type="term" value="F:phosphorelay sensor kinase activity"/>
    <property type="evidence" value="ECO:0007669"/>
    <property type="project" value="InterPro"/>
</dbReference>
<dbReference type="InterPro" id="IPR013655">
    <property type="entry name" value="PAS_fold_3"/>
</dbReference>
<feature type="domain" description="PAC" evidence="9">
    <location>
        <begin position="337"/>
        <end position="388"/>
    </location>
</feature>
<dbReference type="InterPro" id="IPR003594">
    <property type="entry name" value="HATPase_dom"/>
</dbReference>
<dbReference type="CDD" id="cd00082">
    <property type="entry name" value="HisKA"/>
    <property type="match status" value="1"/>
</dbReference>
<evidence type="ECO:0000256" key="3">
    <source>
        <dbReference type="ARBA" id="ARBA00022553"/>
    </source>
</evidence>
<gene>
    <name evidence="10" type="ORF">F0L74_22240</name>
</gene>
<evidence type="ECO:0000256" key="5">
    <source>
        <dbReference type="PROSITE-ProRule" id="PRU00169"/>
    </source>
</evidence>
<dbReference type="Pfam" id="PF08447">
    <property type="entry name" value="PAS_3"/>
    <property type="match status" value="1"/>
</dbReference>
<sequence>MKLSGDEQYLQQALQLAPIGAFLSDTDGNCFFVNKEWENITGLTFEQAAGKGWHQVIIGKDIPEIATVVQATVANQGEPFKFLHRILHPQKGKRYCTTTARFVAGVFGNYLIGYLQDITGEREAEARQQELTSHLQALLTSLEDIVFEMDGNQRFKNVWVSDEGLLFMPRELFLGKTVSEVMGAMSAPFIAVIDEVSRTGEVREVTYKHIDPSINQWFHASVRPVIQAPDPADQVIVLSIQDITAQKLAEISLQETKDRLELSNQLLDVSQQLSQTGGWEYNVHTGQIFWTRQTYLLYDVPPDFVPTLENTRSFFEEDDQMAMGTYTAAAIHDRRPYDIELRVITAMGVRKWIRAIGVPVIRDEEVVMIRGALMDITRMKEAELELIRAKDMAEEAAKAKSDFLSIMSHEIRTPLNGIIGITNLLKLNYTAEQEEYIHNLLFSADHLLQLINDILDLNKMEREQFDLTYTEISLHQLIRNIRNQFKSLALTKGIELVSQVGKEIPDKVLADPIRLAQILNNLVSNAVKYTDTGTVTISLQLLESEQKNKITVHFSVKDTGIGIPEEYHETVFESFRQVQQAAYREQEGTGLGLTITRKLVALHNSRLYLESTPGVGTEFYFDLVFELPIKKSRLPKRAQLTELSAYSKRFRNLRVLFVEDNPINIMVAKNQLEYFGILPDCAQGGKEALELLEENTYDVALVDLHMPGMDGYELAEIIRNKYHEIHIVVFTADIMPEVRRKFARMGIFDILNKPFFPREMLATLLKIAQIRKMEL</sequence>
<proteinExistence type="predicted"/>
<dbReference type="InterPro" id="IPR000014">
    <property type="entry name" value="PAS"/>
</dbReference>
<dbReference type="CDD" id="cd16922">
    <property type="entry name" value="HATPase_EvgS-ArcB-TorS-like"/>
    <property type="match status" value="1"/>
</dbReference>
<evidence type="ECO:0000259" key="9">
    <source>
        <dbReference type="PROSITE" id="PS50113"/>
    </source>
</evidence>
<dbReference type="AlphaFoldDB" id="A0A5B2VL06"/>
<evidence type="ECO:0000259" key="6">
    <source>
        <dbReference type="PROSITE" id="PS50109"/>
    </source>
</evidence>
<dbReference type="InterPro" id="IPR013767">
    <property type="entry name" value="PAS_fold"/>
</dbReference>
<dbReference type="Gene3D" id="1.10.287.130">
    <property type="match status" value="1"/>
</dbReference>
<accession>A0A5B2VL06</accession>
<dbReference type="PRINTS" id="PR00344">
    <property type="entry name" value="BCTRLSENSOR"/>
</dbReference>
<dbReference type="PROSITE" id="PS50112">
    <property type="entry name" value="PAS"/>
    <property type="match status" value="1"/>
</dbReference>
<comment type="catalytic activity">
    <reaction evidence="1">
        <text>ATP + protein L-histidine = ADP + protein N-phospho-L-histidine.</text>
        <dbReference type="EC" id="2.7.13.3"/>
    </reaction>
</comment>
<dbReference type="NCBIfam" id="TIGR00229">
    <property type="entry name" value="sensory_box"/>
    <property type="match status" value="1"/>
</dbReference>
<dbReference type="InterPro" id="IPR001789">
    <property type="entry name" value="Sig_transdc_resp-reg_receiver"/>
</dbReference>
<feature type="domain" description="Histidine kinase" evidence="6">
    <location>
        <begin position="406"/>
        <end position="627"/>
    </location>
</feature>
<dbReference type="InterPro" id="IPR035965">
    <property type="entry name" value="PAS-like_dom_sf"/>
</dbReference>
<evidence type="ECO:0000256" key="1">
    <source>
        <dbReference type="ARBA" id="ARBA00000085"/>
    </source>
</evidence>
<dbReference type="Gene3D" id="3.40.50.2300">
    <property type="match status" value="1"/>
</dbReference>
<keyword evidence="3 5" id="KW-0597">Phosphoprotein</keyword>
<dbReference type="InterPro" id="IPR003661">
    <property type="entry name" value="HisK_dim/P_dom"/>
</dbReference>
<dbReference type="PANTHER" id="PTHR45339">
    <property type="entry name" value="HYBRID SIGNAL TRANSDUCTION HISTIDINE KINASE J"/>
    <property type="match status" value="1"/>
</dbReference>
<dbReference type="FunFam" id="3.30.565.10:FF:000010">
    <property type="entry name" value="Sensor histidine kinase RcsC"/>
    <property type="match status" value="1"/>
</dbReference>
<dbReference type="InterPro" id="IPR036097">
    <property type="entry name" value="HisK_dim/P_sf"/>
</dbReference>
<evidence type="ECO:0000256" key="4">
    <source>
        <dbReference type="ARBA" id="ARBA00023012"/>
    </source>
</evidence>
<dbReference type="Pfam" id="PF13426">
    <property type="entry name" value="PAS_9"/>
    <property type="match status" value="1"/>
</dbReference>
<feature type="domain" description="Response regulatory" evidence="7">
    <location>
        <begin position="654"/>
        <end position="768"/>
    </location>
</feature>
<dbReference type="PROSITE" id="PS50109">
    <property type="entry name" value="HIS_KIN"/>
    <property type="match status" value="1"/>
</dbReference>
<evidence type="ECO:0000259" key="8">
    <source>
        <dbReference type="PROSITE" id="PS50112"/>
    </source>
</evidence>